<keyword evidence="3" id="KW-1185">Reference proteome</keyword>
<gene>
    <name evidence="2" type="ORF">HINF_LOCUS4183</name>
    <name evidence="1" type="ORF">HINF_LOCUS6622</name>
</gene>
<dbReference type="EMBL" id="CAXDID020000008">
    <property type="protein sequence ID" value="CAL5977207.1"/>
    <property type="molecule type" value="Genomic_DNA"/>
</dbReference>
<protein>
    <submittedName>
        <fullName evidence="2">Hypothetical_protein</fullName>
    </submittedName>
</protein>
<proteinExistence type="predicted"/>
<evidence type="ECO:0000313" key="3">
    <source>
        <dbReference type="Proteomes" id="UP001642409"/>
    </source>
</evidence>
<name>A0AA86NG21_9EUKA</name>
<comment type="caution">
    <text evidence="1">The sequence shown here is derived from an EMBL/GenBank/DDBJ whole genome shotgun (WGS) entry which is preliminary data.</text>
</comment>
<evidence type="ECO:0000313" key="1">
    <source>
        <dbReference type="EMBL" id="CAI9918977.1"/>
    </source>
</evidence>
<dbReference type="EMBL" id="CATOUU010000171">
    <property type="protein sequence ID" value="CAI9918977.1"/>
    <property type="molecule type" value="Genomic_DNA"/>
</dbReference>
<reference evidence="1" key="1">
    <citation type="submission" date="2023-06" db="EMBL/GenBank/DDBJ databases">
        <authorList>
            <person name="Kurt Z."/>
        </authorList>
    </citation>
    <scope>NUCLEOTIDE SEQUENCE</scope>
</reference>
<reference evidence="2 3" key="2">
    <citation type="submission" date="2024-07" db="EMBL/GenBank/DDBJ databases">
        <authorList>
            <person name="Akdeniz Z."/>
        </authorList>
    </citation>
    <scope>NUCLEOTIDE SEQUENCE [LARGE SCALE GENOMIC DNA]</scope>
</reference>
<dbReference type="Proteomes" id="UP001642409">
    <property type="component" value="Unassembled WGS sequence"/>
</dbReference>
<dbReference type="AlphaFoldDB" id="A0AA86NG21"/>
<organism evidence="1">
    <name type="scientific">Hexamita inflata</name>
    <dbReference type="NCBI Taxonomy" id="28002"/>
    <lineage>
        <taxon>Eukaryota</taxon>
        <taxon>Metamonada</taxon>
        <taxon>Diplomonadida</taxon>
        <taxon>Hexamitidae</taxon>
        <taxon>Hexamitinae</taxon>
        <taxon>Hexamita</taxon>
    </lineage>
</organism>
<sequence length="242" mass="28567">MSIQDFKTLSTCITSTITDSKQQQKSKLNDSKLQSKISKLQSLIKQREYEETDLSAYIMNQQIQRQNKNDMYEENITQSEVQTQSNQDVRLKQQEQKQNYHEKEIYSKFNLETSVQTINQIETQTQNQDDPFQEQKTTNLYFYPKVQTQTETETNDYPEISVQTNQKQQNVISAPKINASTGIQTSVDFNSKLQKQLKFLEILSQNQIEDKQNDFDREINKILFEATKIYHKYKCDEALKKQ</sequence>
<accession>A0AA86NG21</accession>
<evidence type="ECO:0000313" key="2">
    <source>
        <dbReference type="EMBL" id="CAL5977207.1"/>
    </source>
</evidence>